<proteinExistence type="predicted"/>
<dbReference type="Proteomes" id="UP000284716">
    <property type="component" value="Unassembled WGS sequence"/>
</dbReference>
<protein>
    <submittedName>
        <fullName evidence="1">Putative phage head-tail adaptor</fullName>
    </submittedName>
</protein>
<comment type="caution">
    <text evidence="1">The sequence shown here is derived from an EMBL/GenBank/DDBJ whole genome shotgun (WGS) entry which is preliminary data.</text>
</comment>
<dbReference type="NCBIfam" id="TIGR01563">
    <property type="entry name" value="gp16_SPP1"/>
    <property type="match status" value="1"/>
</dbReference>
<dbReference type="EMBL" id="LKFS01000048">
    <property type="protein sequence ID" value="RND81922.1"/>
    <property type="molecule type" value="Genomic_DNA"/>
</dbReference>
<reference evidence="1 2" key="1">
    <citation type="journal article" date="2018" name="Front. Microbiol.">
        <title>Conversion of Methionine to Cysteine in Lactobacillus paracasei Depends on the Highly Mobile cysK-ctl-cysE Gene Cluster.</title>
        <authorList>
            <person name="Wuthrich D."/>
            <person name="Irmler S."/>
            <person name="Berthoud H."/>
            <person name="Guggenbuhl B."/>
            <person name="Eugster E."/>
            <person name="Bruggmann R."/>
        </authorList>
    </citation>
    <scope>NUCLEOTIDE SEQUENCE [LARGE SCALE GENOMIC DNA]</scope>
    <source>
        <strain evidence="1 2">FAM18157</strain>
    </source>
</reference>
<organism evidence="1 2">
    <name type="scientific">Lacticaseibacillus paracasei</name>
    <name type="common">Lactobacillus paracasei</name>
    <dbReference type="NCBI Taxonomy" id="1597"/>
    <lineage>
        <taxon>Bacteria</taxon>
        <taxon>Bacillati</taxon>
        <taxon>Bacillota</taxon>
        <taxon>Bacilli</taxon>
        <taxon>Lactobacillales</taxon>
        <taxon>Lactobacillaceae</taxon>
        <taxon>Lacticaseibacillus</taxon>
    </lineage>
</organism>
<evidence type="ECO:0000313" key="2">
    <source>
        <dbReference type="Proteomes" id="UP000284716"/>
    </source>
</evidence>
<gene>
    <name evidence="1" type="ORF">FAM18157_01238</name>
</gene>
<dbReference type="InterPro" id="IPR008767">
    <property type="entry name" value="Phage_SPP1_head-tail_adaptor"/>
</dbReference>
<accession>A0A422M3V9</accession>
<sequence>MIAVTVNFLPSDFSRTVELGSPKSHTTGAGLNITSFVPTYKLHYKQQKRTLTQQYTLIGTRLDNSITIIVRHDARNIEQKQARLDGITYDISDISPDDSNNAIRYDYLTLIKVTKGA</sequence>
<evidence type="ECO:0000313" key="1">
    <source>
        <dbReference type="EMBL" id="RND81922.1"/>
    </source>
</evidence>
<dbReference type="AlphaFoldDB" id="A0A422M3V9"/>
<name>A0A422M3V9_LACPA</name>
<dbReference type="Pfam" id="PF05521">
    <property type="entry name" value="Phage_HCP"/>
    <property type="match status" value="1"/>
</dbReference>